<proteinExistence type="predicted"/>
<organism evidence="2 3">
    <name type="scientific">Mycena sanguinolenta</name>
    <dbReference type="NCBI Taxonomy" id="230812"/>
    <lineage>
        <taxon>Eukaryota</taxon>
        <taxon>Fungi</taxon>
        <taxon>Dikarya</taxon>
        <taxon>Basidiomycota</taxon>
        <taxon>Agaricomycotina</taxon>
        <taxon>Agaricomycetes</taxon>
        <taxon>Agaricomycetidae</taxon>
        <taxon>Agaricales</taxon>
        <taxon>Marasmiineae</taxon>
        <taxon>Mycenaceae</taxon>
        <taxon>Mycena</taxon>
    </lineage>
</organism>
<gene>
    <name evidence="2" type="ORF">MSAN_00592900</name>
</gene>
<sequence>MNDAELVRSVSSDILREFQATVSEHACFLALNAANEVMGTRQHFPAAFITANPGIFVGVDWVHPAQLRAFLRDRGMLPTSTRPVKSETSEPSLRVKSEPRSAPDVIDLCTPPRPTTKTRISIPADYMELSSDDEIEVEAALMTSAASSDPPVPSGSLPERDSDSDDDFLCSSHEGGAAAADEIDELSDSGLLQLSDTVWCDTDIVSKVINGPTNINRQTKVERVEYLDDIPSNFPVPRVPTAFILDLRDPKFNFVNKDNEPIRADTLILDKNQESWKTTSGGGDSMPTCALFNGEPIQCRRSRHYCNGCFRCSELDPALVNVTRYELDPTSRAQVIAAEVETRMTEGNPPAKIAATFYRSVTKRKCKGMDEIGAPCEGHPIMRRRKNGENYNGKSFFIGCSEWTPTWRSHSSDVIPPNVDETLLAQLFLPGAAFSSLTDTAPCSRIISPRTGLREKFCAHTHLRKGQTVRAPMQAIGCLPADNQISRGAGAANFGAENLSVLGRAEYPQAPQGSDADAYGSCDLEAFMVPFAGISEIADIYTTLCILRTSPSAALSGFIAAECI</sequence>
<accession>A0A8H7DHX3</accession>
<evidence type="ECO:0000313" key="3">
    <source>
        <dbReference type="Proteomes" id="UP000623467"/>
    </source>
</evidence>
<name>A0A8H7DHX3_9AGAR</name>
<feature type="region of interest" description="Disordered" evidence="1">
    <location>
        <begin position="78"/>
        <end position="114"/>
    </location>
</feature>
<evidence type="ECO:0000313" key="2">
    <source>
        <dbReference type="EMBL" id="KAF7373812.1"/>
    </source>
</evidence>
<feature type="compositionally biased region" description="Basic and acidic residues" evidence="1">
    <location>
        <begin position="84"/>
        <end position="101"/>
    </location>
</feature>
<dbReference type="EMBL" id="JACAZH010000003">
    <property type="protein sequence ID" value="KAF7373812.1"/>
    <property type="molecule type" value="Genomic_DNA"/>
</dbReference>
<keyword evidence="3" id="KW-1185">Reference proteome</keyword>
<evidence type="ECO:0000256" key="1">
    <source>
        <dbReference type="SAM" id="MobiDB-lite"/>
    </source>
</evidence>
<comment type="caution">
    <text evidence="2">The sequence shown here is derived from an EMBL/GenBank/DDBJ whole genome shotgun (WGS) entry which is preliminary data.</text>
</comment>
<protein>
    <submittedName>
        <fullName evidence="2">Uncharacterized protein</fullName>
    </submittedName>
</protein>
<dbReference type="AlphaFoldDB" id="A0A8H7DHX3"/>
<dbReference type="Proteomes" id="UP000623467">
    <property type="component" value="Unassembled WGS sequence"/>
</dbReference>
<reference evidence="2" key="1">
    <citation type="submission" date="2020-05" db="EMBL/GenBank/DDBJ databases">
        <title>Mycena genomes resolve the evolution of fungal bioluminescence.</title>
        <authorList>
            <person name="Tsai I.J."/>
        </authorList>
    </citation>
    <scope>NUCLEOTIDE SEQUENCE</scope>
    <source>
        <strain evidence="2">160909Yilan</strain>
    </source>
</reference>
<feature type="region of interest" description="Disordered" evidence="1">
    <location>
        <begin position="143"/>
        <end position="172"/>
    </location>
</feature>
<dbReference type="OrthoDB" id="3021363at2759"/>